<gene>
    <name evidence="5" type="ORF">EWM64_g4332</name>
</gene>
<evidence type="ECO:0000256" key="2">
    <source>
        <dbReference type="ARBA" id="ARBA00022827"/>
    </source>
</evidence>
<keyword evidence="1" id="KW-0285">Flavoprotein</keyword>
<evidence type="ECO:0000313" key="6">
    <source>
        <dbReference type="Proteomes" id="UP000298061"/>
    </source>
</evidence>
<evidence type="ECO:0000256" key="1">
    <source>
        <dbReference type="ARBA" id="ARBA00022630"/>
    </source>
</evidence>
<dbReference type="OrthoDB" id="417877at2759"/>
<dbReference type="PANTHER" id="PTHR46720">
    <property type="entry name" value="HYDROXYLASE, PUTATIVE (AFU_ORTHOLOGUE AFUA_3G01460)-RELATED"/>
    <property type="match status" value="1"/>
</dbReference>
<dbReference type="Proteomes" id="UP000298061">
    <property type="component" value="Unassembled WGS sequence"/>
</dbReference>
<keyword evidence="2" id="KW-0274">FAD</keyword>
<dbReference type="Pfam" id="PF01494">
    <property type="entry name" value="FAD_binding_3"/>
    <property type="match status" value="1"/>
</dbReference>
<keyword evidence="3" id="KW-0560">Oxidoreductase</keyword>
<dbReference type="AlphaFoldDB" id="A0A4Z0A052"/>
<dbReference type="PANTHER" id="PTHR46720:SF3">
    <property type="entry name" value="FAD-BINDING DOMAIN-CONTAINING PROTEIN-RELATED"/>
    <property type="match status" value="1"/>
</dbReference>
<dbReference type="GO" id="GO:0044550">
    <property type="term" value="P:secondary metabolite biosynthetic process"/>
    <property type="evidence" value="ECO:0007669"/>
    <property type="project" value="TreeGrafter"/>
</dbReference>
<dbReference type="SUPFAM" id="SSF51905">
    <property type="entry name" value="FAD/NAD(P)-binding domain"/>
    <property type="match status" value="1"/>
</dbReference>
<dbReference type="InterPro" id="IPR051104">
    <property type="entry name" value="FAD_monoxygenase"/>
</dbReference>
<organism evidence="5 6">
    <name type="scientific">Hericium alpestre</name>
    <dbReference type="NCBI Taxonomy" id="135208"/>
    <lineage>
        <taxon>Eukaryota</taxon>
        <taxon>Fungi</taxon>
        <taxon>Dikarya</taxon>
        <taxon>Basidiomycota</taxon>
        <taxon>Agaricomycotina</taxon>
        <taxon>Agaricomycetes</taxon>
        <taxon>Russulales</taxon>
        <taxon>Hericiaceae</taxon>
        <taxon>Hericium</taxon>
    </lineage>
</organism>
<dbReference type="GO" id="GO:0016491">
    <property type="term" value="F:oxidoreductase activity"/>
    <property type="evidence" value="ECO:0007669"/>
    <property type="project" value="UniProtKB-KW"/>
</dbReference>
<keyword evidence="6" id="KW-1185">Reference proteome</keyword>
<sequence length="424" mass="47207">MHQQALPKFRVAICGGGIGGLTLAFCLSQCPDLQVDLYEATARFSEVGAGIGMWWRTWSIMKTLRLDGDIAALLVPTLHYRKADQPEGFDIGDVAARGGLLTLHRAEFHQLLLNRLSPRCQTFTGKRLRHYIQPIPSGAPIQLVFQDGSTASCDLLVGADGLRSVVRTLMLRGQAKLADARSARAEAVRLRDCIQPRWTGVLVYRVLIPAERLRLIAPDHRIFSVPTQYLGKNRHLMAYPISHGRFVNVAAFDVQYNKEGSLFTDPWVAEVDPLNVKQLYSDFEPEAKQIVDCIDGLQVNQWAVNVIKPLPTFVSDRVALLGDAAHAMTPFQGAGAGQAIETLHHSLRIYSEVRRPLAYQVAERSRRNGTYFALHDVGVDGAGSSLTELGRKIQQSFDWLWDSDPAVDHRRAIDLLERELSGRL</sequence>
<evidence type="ECO:0000256" key="3">
    <source>
        <dbReference type="ARBA" id="ARBA00023002"/>
    </source>
</evidence>
<evidence type="ECO:0000259" key="4">
    <source>
        <dbReference type="Pfam" id="PF01494"/>
    </source>
</evidence>
<dbReference type="STRING" id="135208.A0A4Z0A052"/>
<accession>A0A4Z0A052</accession>
<dbReference type="PRINTS" id="PR00420">
    <property type="entry name" value="RNGMNOXGNASE"/>
</dbReference>
<dbReference type="SUPFAM" id="SSF54373">
    <property type="entry name" value="FAD-linked reductases, C-terminal domain"/>
    <property type="match status" value="1"/>
</dbReference>
<dbReference type="GO" id="GO:0071949">
    <property type="term" value="F:FAD binding"/>
    <property type="evidence" value="ECO:0007669"/>
    <property type="project" value="InterPro"/>
</dbReference>
<proteinExistence type="predicted"/>
<reference evidence="5 6" key="1">
    <citation type="submission" date="2019-02" db="EMBL/GenBank/DDBJ databases">
        <title>Genome sequencing of the rare red list fungi Hericium alpestre (H. flagellum).</title>
        <authorList>
            <person name="Buettner E."/>
            <person name="Kellner H."/>
        </authorList>
    </citation>
    <scope>NUCLEOTIDE SEQUENCE [LARGE SCALE GENOMIC DNA]</scope>
    <source>
        <strain evidence="5 6">DSM 108284</strain>
    </source>
</reference>
<feature type="domain" description="FAD-binding" evidence="4">
    <location>
        <begin position="10"/>
        <end position="341"/>
    </location>
</feature>
<evidence type="ECO:0000313" key="5">
    <source>
        <dbReference type="EMBL" id="TFY79683.1"/>
    </source>
</evidence>
<name>A0A4Z0A052_9AGAM</name>
<dbReference type="Gene3D" id="3.50.50.60">
    <property type="entry name" value="FAD/NAD(P)-binding domain"/>
    <property type="match status" value="1"/>
</dbReference>
<dbReference type="InterPro" id="IPR036188">
    <property type="entry name" value="FAD/NAD-bd_sf"/>
</dbReference>
<comment type="caution">
    <text evidence="5">The sequence shown here is derived from an EMBL/GenBank/DDBJ whole genome shotgun (WGS) entry which is preliminary data.</text>
</comment>
<protein>
    <recommendedName>
        <fullName evidence="4">FAD-binding domain-containing protein</fullName>
    </recommendedName>
</protein>
<dbReference type="InterPro" id="IPR002938">
    <property type="entry name" value="FAD-bd"/>
</dbReference>
<dbReference type="EMBL" id="SFCI01000459">
    <property type="protein sequence ID" value="TFY79683.1"/>
    <property type="molecule type" value="Genomic_DNA"/>
</dbReference>